<dbReference type="EMBL" id="CASHTH010000987">
    <property type="protein sequence ID" value="CAI8009691.1"/>
    <property type="molecule type" value="Genomic_DNA"/>
</dbReference>
<dbReference type="NCBIfam" id="TIGR00670">
    <property type="entry name" value="asp_carb_tr"/>
    <property type="match status" value="1"/>
</dbReference>
<evidence type="ECO:0000256" key="5">
    <source>
        <dbReference type="ARBA" id="ARBA00022679"/>
    </source>
</evidence>
<evidence type="ECO:0000256" key="7">
    <source>
        <dbReference type="ARBA" id="ARBA00023002"/>
    </source>
</evidence>
<evidence type="ECO:0000256" key="3">
    <source>
        <dbReference type="ARBA" id="ARBA00008896"/>
    </source>
</evidence>
<protein>
    <recommendedName>
        <fullName evidence="4">aspartate carbamoyltransferase</fullName>
        <ecNumber evidence="4">2.1.3.2</ecNumber>
    </recommendedName>
</protein>
<evidence type="ECO:0000259" key="11">
    <source>
        <dbReference type="Pfam" id="PF01180"/>
    </source>
</evidence>
<keyword evidence="5" id="KW-0808">Transferase</keyword>
<dbReference type="PROSITE" id="PS00912">
    <property type="entry name" value="DHODEHASE_2"/>
    <property type="match status" value="1"/>
</dbReference>
<dbReference type="GO" id="GO:0006221">
    <property type="term" value="P:pyrimidine nucleotide biosynthetic process"/>
    <property type="evidence" value="ECO:0007669"/>
    <property type="project" value="UniProtKB-KW"/>
</dbReference>
<dbReference type="InterPro" id="IPR006130">
    <property type="entry name" value="Asp/Orn_carbamoylTrfase"/>
</dbReference>
<dbReference type="SUPFAM" id="SSF57825">
    <property type="entry name" value="Aspartate carbamoyltransferase, Regulatory-chain, C-terminal domain"/>
    <property type="match status" value="1"/>
</dbReference>
<dbReference type="PRINTS" id="PR00100">
    <property type="entry name" value="AOTCASE"/>
</dbReference>
<comment type="function">
    <text evidence="8">Catalyzes the condensation of carbamoyl phosphate and aspartate to form carbamoyl aspartate and inorganic phosphate, the committed step in the de novo pyrimidine nucleotide biosynthesis pathway.</text>
</comment>
<organism evidence="13 14">
    <name type="scientific">Geodia barretti</name>
    <name type="common">Barrett's horny sponge</name>
    <dbReference type="NCBI Taxonomy" id="519541"/>
    <lineage>
        <taxon>Eukaryota</taxon>
        <taxon>Metazoa</taxon>
        <taxon>Porifera</taxon>
        <taxon>Demospongiae</taxon>
        <taxon>Heteroscleromorpha</taxon>
        <taxon>Tetractinellida</taxon>
        <taxon>Astrophorina</taxon>
        <taxon>Geodiidae</taxon>
        <taxon>Geodia</taxon>
    </lineage>
</organism>
<dbReference type="InterPro" id="IPR036792">
    <property type="entry name" value="Asp_carbatrfase_reg_C_sf"/>
</dbReference>
<dbReference type="EC" id="2.1.3.2" evidence="4"/>
<evidence type="ECO:0000256" key="1">
    <source>
        <dbReference type="ARBA" id="ARBA00001917"/>
    </source>
</evidence>
<keyword evidence="7" id="KW-0560">Oxidoreductase</keyword>
<comment type="caution">
    <text evidence="13">The sequence shown here is derived from an EMBL/GenBank/DDBJ whole genome shotgun (WGS) entry which is preliminary data.</text>
</comment>
<evidence type="ECO:0000256" key="6">
    <source>
        <dbReference type="ARBA" id="ARBA00022975"/>
    </source>
</evidence>
<dbReference type="GO" id="GO:0006207">
    <property type="term" value="P:'de novo' pyrimidine nucleobase biosynthetic process"/>
    <property type="evidence" value="ECO:0007669"/>
    <property type="project" value="InterPro"/>
</dbReference>
<dbReference type="GO" id="GO:0004070">
    <property type="term" value="F:aspartate carbamoyltransferase activity"/>
    <property type="evidence" value="ECO:0007669"/>
    <property type="project" value="UniProtKB-EC"/>
</dbReference>
<dbReference type="InterPro" id="IPR006131">
    <property type="entry name" value="Asp_carbamoyltransf_Asp/Orn-bd"/>
</dbReference>
<dbReference type="Proteomes" id="UP001174909">
    <property type="component" value="Unassembled WGS sequence"/>
</dbReference>
<dbReference type="Gene3D" id="3.20.20.70">
    <property type="entry name" value="Aldolase class I"/>
    <property type="match status" value="2"/>
</dbReference>
<dbReference type="Pfam" id="PF00185">
    <property type="entry name" value="OTCace"/>
    <property type="match status" value="1"/>
</dbReference>
<comment type="pathway">
    <text evidence="2">Pyrimidine metabolism; UMP biosynthesis via de novo pathway; (S)-dihydroorotate from bicarbonate: step 2/3.</text>
</comment>
<evidence type="ECO:0000256" key="4">
    <source>
        <dbReference type="ARBA" id="ARBA00013008"/>
    </source>
</evidence>
<dbReference type="GO" id="GO:0005737">
    <property type="term" value="C:cytoplasm"/>
    <property type="evidence" value="ECO:0007669"/>
    <property type="project" value="InterPro"/>
</dbReference>
<dbReference type="InterPro" id="IPR024920">
    <property type="entry name" value="Dihydroorotate_DH_1"/>
</dbReference>
<gene>
    <name evidence="13" type="ORF">GBAR_LOCUS6467</name>
</gene>
<sequence length="605" mass="65361">MDTTDLSLSVNIGGIQMRNPVMTASGTFGYGSEYVDFVDLNRLGAIVVKGVTSVPWPGNPMQRIMETPSGMLNAIGLQNVGVDGFISEKLPYLRDFDVPVIVNVCGKTVEEYLIVTEKLNSADGVAGIELNISCPNLDCGDITLIARAVEDAGANALSAINTLLGMAINTETRKPELANVTGGLSGPAIKPVALRLVWEVYKSVSIPIVGMGGIMTATDAIEFFIAGAAAVAIGTANFVNPQASMEVVKGIYDYLKEAAGMQSQLETWAGICRSKLLATLFYEPSTRTRLSFESAMERLNGGTLGFADPQATSITKGETLADTARMVTNYADLIVVRHNWAGAARVIAQHAHIPVINGGDGSHTHPTQALADLYTIIRRKSKFESRKPSLAFIEGLTVGICGDLQFGRAAHSFALAVARFGGNLIHIAPKPLQMPLWVLAQLEQCHEQIPLEVESITEVIDRLDVIYVNRLQEERLPPNMDAATVRGSYLLNAAVMKHAKPDAMIMHPLPRVNELAYELDDDPRAAYFEQSANAVPVRMALIASLMGLEQLILTQPPERDIAASTRTCENANCVTHHETYLTPERETFKGNVKLHACAYCGNLLS</sequence>
<dbReference type="SUPFAM" id="SSF53671">
    <property type="entry name" value="Aspartate/ornithine carbamoyltransferase"/>
    <property type="match status" value="1"/>
</dbReference>
<evidence type="ECO:0000256" key="2">
    <source>
        <dbReference type="ARBA" id="ARBA00004852"/>
    </source>
</evidence>
<comment type="catalytic activity">
    <reaction evidence="9">
        <text>carbamoyl phosphate + L-aspartate = N-carbamoyl-L-aspartate + phosphate + H(+)</text>
        <dbReference type="Rhea" id="RHEA:20013"/>
        <dbReference type="ChEBI" id="CHEBI:15378"/>
        <dbReference type="ChEBI" id="CHEBI:29991"/>
        <dbReference type="ChEBI" id="CHEBI:32814"/>
        <dbReference type="ChEBI" id="CHEBI:43474"/>
        <dbReference type="ChEBI" id="CHEBI:58228"/>
        <dbReference type="EC" id="2.1.3.2"/>
    </reaction>
</comment>
<dbReference type="PROSITE" id="PS00097">
    <property type="entry name" value="CARBAMOYLTRANSFERASE"/>
    <property type="match status" value="1"/>
</dbReference>
<dbReference type="GO" id="GO:0016597">
    <property type="term" value="F:amino acid binding"/>
    <property type="evidence" value="ECO:0007669"/>
    <property type="project" value="InterPro"/>
</dbReference>
<dbReference type="Pfam" id="PF01180">
    <property type="entry name" value="DHO_dh"/>
    <property type="match status" value="1"/>
</dbReference>
<dbReference type="PRINTS" id="PR00101">
    <property type="entry name" value="ATCASE"/>
</dbReference>
<evidence type="ECO:0000256" key="9">
    <source>
        <dbReference type="ARBA" id="ARBA00048859"/>
    </source>
</evidence>
<dbReference type="AlphaFoldDB" id="A0AA35RFF3"/>
<dbReference type="GO" id="GO:0006520">
    <property type="term" value="P:amino acid metabolic process"/>
    <property type="evidence" value="ECO:0007669"/>
    <property type="project" value="InterPro"/>
</dbReference>
<dbReference type="InterPro" id="IPR002082">
    <property type="entry name" value="Asp_carbamoyltransf"/>
</dbReference>
<evidence type="ECO:0000313" key="14">
    <source>
        <dbReference type="Proteomes" id="UP001174909"/>
    </source>
</evidence>
<dbReference type="CDD" id="cd04740">
    <property type="entry name" value="DHOD_1B_like"/>
    <property type="match status" value="1"/>
</dbReference>
<dbReference type="HAMAP" id="MF_00224">
    <property type="entry name" value="DHO_dh_type1"/>
    <property type="match status" value="1"/>
</dbReference>
<feature type="domain" description="Dihydroorotate dehydrogenase catalytic" evidence="11">
    <location>
        <begin position="8"/>
        <end position="140"/>
    </location>
</feature>
<proteinExistence type="inferred from homology"/>
<reference evidence="13" key="1">
    <citation type="submission" date="2023-03" db="EMBL/GenBank/DDBJ databases">
        <authorList>
            <person name="Steffen K."/>
            <person name="Cardenas P."/>
        </authorList>
    </citation>
    <scope>NUCLEOTIDE SEQUENCE</scope>
</reference>
<evidence type="ECO:0000256" key="8">
    <source>
        <dbReference type="ARBA" id="ARBA00043884"/>
    </source>
</evidence>
<dbReference type="Gene3D" id="3.40.50.1370">
    <property type="entry name" value="Aspartate/ornithine carbamoyltransferase"/>
    <property type="match status" value="2"/>
</dbReference>
<dbReference type="InterPro" id="IPR005720">
    <property type="entry name" value="Dihydroorotate_DH_cat"/>
</dbReference>
<accession>A0AA35RFF3</accession>
<dbReference type="NCBIfam" id="NF002032">
    <property type="entry name" value="PRK00856.1"/>
    <property type="match status" value="1"/>
</dbReference>
<dbReference type="InterPro" id="IPR013785">
    <property type="entry name" value="Aldolase_TIM"/>
</dbReference>
<dbReference type="PANTHER" id="PTHR45753:SF6">
    <property type="entry name" value="ASPARTATE CARBAMOYLTRANSFERASE"/>
    <property type="match status" value="1"/>
</dbReference>
<evidence type="ECO:0000313" key="13">
    <source>
        <dbReference type="EMBL" id="CAI8009691.1"/>
    </source>
</evidence>
<dbReference type="InterPro" id="IPR006132">
    <property type="entry name" value="Asp/Orn_carbamoyltranf_P-bd"/>
</dbReference>
<dbReference type="InterPro" id="IPR001295">
    <property type="entry name" value="Dihydroorotate_DH_CS"/>
</dbReference>
<comment type="cofactor">
    <cofactor evidence="1">
        <name>FMN</name>
        <dbReference type="ChEBI" id="CHEBI:58210"/>
    </cofactor>
</comment>
<feature type="domain" description="Aspartate/ornithine carbamoyltransferase carbamoyl-P binding" evidence="12">
    <location>
        <begin position="251"/>
        <end position="377"/>
    </location>
</feature>
<dbReference type="InterPro" id="IPR036901">
    <property type="entry name" value="Asp/Orn_carbamoylTrfase_sf"/>
</dbReference>
<name>A0AA35RFF3_GEOBA</name>
<keyword evidence="6" id="KW-0665">Pyrimidine biosynthesis</keyword>
<dbReference type="PANTHER" id="PTHR45753">
    <property type="entry name" value="ORNITHINE CARBAMOYLTRANSFERASE, MITOCHONDRIAL"/>
    <property type="match status" value="1"/>
</dbReference>
<evidence type="ECO:0000259" key="10">
    <source>
        <dbReference type="Pfam" id="PF00185"/>
    </source>
</evidence>
<dbReference type="GO" id="GO:0004152">
    <property type="term" value="F:dihydroorotate dehydrogenase activity"/>
    <property type="evidence" value="ECO:0007669"/>
    <property type="project" value="InterPro"/>
</dbReference>
<dbReference type="Pfam" id="PF02729">
    <property type="entry name" value="OTCace_N"/>
    <property type="match status" value="1"/>
</dbReference>
<feature type="domain" description="Aspartate/ornithine carbamoyltransferase Asp/Orn-binding" evidence="10">
    <location>
        <begin position="394"/>
        <end position="544"/>
    </location>
</feature>
<keyword evidence="14" id="KW-1185">Reference proteome</keyword>
<comment type="similarity">
    <text evidence="3">Belongs to the aspartate/ornithine carbamoyltransferase superfamily. ATCase family.</text>
</comment>
<evidence type="ECO:0000259" key="12">
    <source>
        <dbReference type="Pfam" id="PF02729"/>
    </source>
</evidence>
<dbReference type="SUPFAM" id="SSF51395">
    <property type="entry name" value="FMN-linked oxidoreductases"/>
    <property type="match status" value="1"/>
</dbReference>
<dbReference type="InterPro" id="IPR033888">
    <property type="entry name" value="DHOD_1B"/>
</dbReference>